<dbReference type="Pfam" id="PF07845">
    <property type="entry name" value="DUF1636"/>
    <property type="match status" value="1"/>
</dbReference>
<organism evidence="1 2">
    <name type="scientific">Marivibrio halodurans</name>
    <dbReference type="NCBI Taxonomy" id="2039722"/>
    <lineage>
        <taxon>Bacteria</taxon>
        <taxon>Pseudomonadati</taxon>
        <taxon>Pseudomonadota</taxon>
        <taxon>Alphaproteobacteria</taxon>
        <taxon>Rhodospirillales</taxon>
        <taxon>Rhodospirillaceae</taxon>
        <taxon>Marivibrio</taxon>
    </lineage>
</organism>
<sequence length="147" mass="15854">MTPPHPDRTSRAADDGHRILVCGGCPHAGETRFTRVDLADRLRAVLSLNHANGLLASFVPVRRVTCLKACLFPNAILIEAPGKASWGFGGIASAADIDAFAAFVVLYVKNTEGLPDRAHWPAELRDKPLPWLTTHRGVLAPDGSRAR</sequence>
<protein>
    <submittedName>
        <fullName evidence="1">DUF1636 family protein</fullName>
    </submittedName>
</protein>
<dbReference type="AlphaFoldDB" id="A0A8J7V1W5"/>
<name>A0A8J7V1W5_9PROT</name>
<evidence type="ECO:0000313" key="2">
    <source>
        <dbReference type="Proteomes" id="UP000672602"/>
    </source>
</evidence>
<dbReference type="InterPro" id="IPR012863">
    <property type="entry name" value="DUF1636"/>
</dbReference>
<dbReference type="EMBL" id="JAGMWN010000001">
    <property type="protein sequence ID" value="MBP5856242.1"/>
    <property type="molecule type" value="Genomic_DNA"/>
</dbReference>
<keyword evidence="2" id="KW-1185">Reference proteome</keyword>
<gene>
    <name evidence="1" type="ORF">KAJ83_04420</name>
</gene>
<dbReference type="Proteomes" id="UP000672602">
    <property type="component" value="Unassembled WGS sequence"/>
</dbReference>
<dbReference type="RefSeq" id="WP_210680777.1">
    <property type="nucleotide sequence ID" value="NZ_JAGMWN010000001.1"/>
</dbReference>
<comment type="caution">
    <text evidence="1">The sequence shown here is derived from an EMBL/GenBank/DDBJ whole genome shotgun (WGS) entry which is preliminary data.</text>
</comment>
<evidence type="ECO:0000313" key="1">
    <source>
        <dbReference type="EMBL" id="MBP5856242.1"/>
    </source>
</evidence>
<proteinExistence type="predicted"/>
<reference evidence="1" key="1">
    <citation type="submission" date="2021-04" db="EMBL/GenBank/DDBJ databases">
        <authorList>
            <person name="Zhang D.-C."/>
        </authorList>
    </citation>
    <scope>NUCLEOTIDE SEQUENCE</scope>
    <source>
        <strain evidence="1">CGMCC 1.15697</strain>
    </source>
</reference>
<accession>A0A8J7V1W5</accession>